<evidence type="ECO:0000313" key="3">
    <source>
        <dbReference type="Proteomes" id="UP000229366"/>
    </source>
</evidence>
<sequence length="27" mass="3086">MKRARFTDEQIVRILQEADKAPVAEVA</sequence>
<name>A0A2M8VZX0_9BURK</name>
<comment type="caution">
    <text evidence="2">The sequence shown here is derived from an EMBL/GenBank/DDBJ whole genome shotgun (WGS) entry which is preliminary data.</text>
</comment>
<organism evidence="2 3">
    <name type="scientific">Polynucleobacter brandtiae</name>
    <dbReference type="NCBI Taxonomy" id="1938816"/>
    <lineage>
        <taxon>Bacteria</taxon>
        <taxon>Pseudomonadati</taxon>
        <taxon>Pseudomonadota</taxon>
        <taxon>Betaproteobacteria</taxon>
        <taxon>Burkholderiales</taxon>
        <taxon>Burkholderiaceae</taxon>
        <taxon>Polynucleobacter</taxon>
    </lineage>
</organism>
<keyword evidence="3" id="KW-1185">Reference proteome</keyword>
<evidence type="ECO:0008006" key="4">
    <source>
        <dbReference type="Google" id="ProtNLM"/>
    </source>
</evidence>
<dbReference type="EMBL" id="PGTX01000001">
    <property type="protein sequence ID" value="PJI83405.1"/>
    <property type="molecule type" value="Genomic_DNA"/>
</dbReference>
<accession>A0A2M8VZX0</accession>
<reference evidence="2 3" key="1">
    <citation type="submission" date="2017-11" db="EMBL/GenBank/DDBJ databases">
        <title>Genomic Encyclopedia of Type Strains, Phase III (KMG-III): the genomes of soil and plant-associated and newly described type strains.</title>
        <authorList>
            <person name="Whitman W."/>
        </authorList>
    </citation>
    <scope>NUCLEOTIDE SEQUENCE [LARGE SCALE GENOMIC DNA]</scope>
    <source>
        <strain evidence="2 3">UB-Domo-W1</strain>
    </source>
</reference>
<dbReference type="AlphaFoldDB" id="A0A2M8VZX0"/>
<feature type="non-terminal residue" evidence="2">
    <location>
        <position position="27"/>
    </location>
</feature>
<evidence type="ECO:0000313" key="2">
    <source>
        <dbReference type="EMBL" id="PJI83405.1"/>
    </source>
</evidence>
<gene>
    <name evidence="2" type="ORF">B0G85_0804</name>
    <name evidence="1" type="ORF">B0G85_1993</name>
</gene>
<evidence type="ECO:0000313" key="1">
    <source>
        <dbReference type="EMBL" id="PJI76611.1"/>
    </source>
</evidence>
<dbReference type="EMBL" id="PGTX01000007">
    <property type="protein sequence ID" value="PJI76611.1"/>
    <property type="molecule type" value="Genomic_DNA"/>
</dbReference>
<dbReference type="Proteomes" id="UP000229366">
    <property type="component" value="Unassembled WGS sequence"/>
</dbReference>
<proteinExistence type="predicted"/>
<protein>
    <recommendedName>
        <fullName evidence="4">Transposase</fullName>
    </recommendedName>
</protein>